<dbReference type="InterPro" id="IPR021307">
    <property type="entry name" value="DUF2884"/>
</dbReference>
<name>A0ABP8I9V3_9GAMM</name>
<dbReference type="Pfam" id="PF11101">
    <property type="entry name" value="DUF2884"/>
    <property type="match status" value="1"/>
</dbReference>
<feature type="signal peptide" evidence="2">
    <location>
        <begin position="1"/>
        <end position="22"/>
    </location>
</feature>
<evidence type="ECO:0000256" key="1">
    <source>
        <dbReference type="SAM" id="Coils"/>
    </source>
</evidence>
<proteinExistence type="predicted"/>
<keyword evidence="4" id="KW-1185">Reference proteome</keyword>
<evidence type="ECO:0000313" key="4">
    <source>
        <dbReference type="Proteomes" id="UP001501011"/>
    </source>
</evidence>
<evidence type="ECO:0000313" key="3">
    <source>
        <dbReference type="EMBL" id="GAA4354420.1"/>
    </source>
</evidence>
<sequence length="259" mass="28585">MTINVKSAALAVCLALSAGSVAAHSNKDMACDADFAYNIDIKDAGLSFSTKNQEKVLITPASELFLEGQKQLLSAQQVELLAEYNQRIRELLPLASGVAEEASAMAIEAVGSVTAALLHDNPEKAEEFVTRVETISAELKQHISNTHLRPEAVVDYMESSDFEAEFEGLVETAVKEFMDNNVGEMIAAAMSGNEEKVKAFEQRMERFGEDLEEKLERRAEQLELQAEKLCALVDNIDETEAQLVKSFDKFDAYQLITKK</sequence>
<dbReference type="Proteomes" id="UP001501011">
    <property type="component" value="Unassembled WGS sequence"/>
</dbReference>
<evidence type="ECO:0008006" key="5">
    <source>
        <dbReference type="Google" id="ProtNLM"/>
    </source>
</evidence>
<dbReference type="EMBL" id="BAABFV010000001">
    <property type="protein sequence ID" value="GAA4354420.1"/>
    <property type="molecule type" value="Genomic_DNA"/>
</dbReference>
<evidence type="ECO:0000256" key="2">
    <source>
        <dbReference type="SAM" id="SignalP"/>
    </source>
</evidence>
<accession>A0ABP8I9V3</accession>
<feature type="chain" id="PRO_5047284575" description="DUF2884 family protein" evidence="2">
    <location>
        <begin position="23"/>
        <end position="259"/>
    </location>
</feature>
<comment type="caution">
    <text evidence="3">The sequence shown here is derived from an EMBL/GenBank/DDBJ whole genome shotgun (WGS) entry which is preliminary data.</text>
</comment>
<organism evidence="3 4">
    <name type="scientific">Kangiella marina</name>
    <dbReference type="NCBI Taxonomy" id="1079178"/>
    <lineage>
        <taxon>Bacteria</taxon>
        <taxon>Pseudomonadati</taxon>
        <taxon>Pseudomonadota</taxon>
        <taxon>Gammaproteobacteria</taxon>
        <taxon>Kangiellales</taxon>
        <taxon>Kangiellaceae</taxon>
        <taxon>Kangiella</taxon>
    </lineage>
</organism>
<keyword evidence="1" id="KW-0175">Coiled coil</keyword>
<reference evidence="4" key="1">
    <citation type="journal article" date="2019" name="Int. J. Syst. Evol. Microbiol.">
        <title>The Global Catalogue of Microorganisms (GCM) 10K type strain sequencing project: providing services to taxonomists for standard genome sequencing and annotation.</title>
        <authorList>
            <consortium name="The Broad Institute Genomics Platform"/>
            <consortium name="The Broad Institute Genome Sequencing Center for Infectious Disease"/>
            <person name="Wu L."/>
            <person name="Ma J."/>
        </authorList>
    </citation>
    <scope>NUCLEOTIDE SEQUENCE [LARGE SCALE GENOMIC DNA]</scope>
    <source>
        <strain evidence="4">JCM 17728</strain>
    </source>
</reference>
<dbReference type="RefSeq" id="WP_345291194.1">
    <property type="nucleotide sequence ID" value="NZ_BAABFV010000001.1"/>
</dbReference>
<feature type="coiled-coil region" evidence="1">
    <location>
        <begin position="197"/>
        <end position="239"/>
    </location>
</feature>
<protein>
    <recommendedName>
        <fullName evidence="5">DUF2884 family protein</fullName>
    </recommendedName>
</protein>
<gene>
    <name evidence="3" type="ORF">GCM10023151_00450</name>
</gene>
<keyword evidence="2" id="KW-0732">Signal</keyword>